<dbReference type="OrthoDB" id="10044919at2759"/>
<dbReference type="Proteomes" id="UP000494165">
    <property type="component" value="Unassembled WGS sequence"/>
</dbReference>
<dbReference type="Gene3D" id="1.20.1070.10">
    <property type="entry name" value="Rhodopsin 7-helix transmembrane proteins"/>
    <property type="match status" value="2"/>
</dbReference>
<gene>
    <name evidence="14" type="ORF">CLODIP_2_CD09116</name>
</gene>
<dbReference type="InterPro" id="IPR017452">
    <property type="entry name" value="GPCR_Rhodpsn_7TM"/>
</dbReference>
<feature type="transmembrane region" description="Helical" evidence="12">
    <location>
        <begin position="377"/>
        <end position="395"/>
    </location>
</feature>
<feature type="compositionally biased region" description="Low complexity" evidence="11">
    <location>
        <begin position="298"/>
        <end position="315"/>
    </location>
</feature>
<dbReference type="GO" id="GO:0005886">
    <property type="term" value="C:plasma membrane"/>
    <property type="evidence" value="ECO:0007669"/>
    <property type="project" value="UniProtKB-SubCell"/>
</dbReference>
<evidence type="ECO:0000256" key="12">
    <source>
        <dbReference type="SAM" id="Phobius"/>
    </source>
</evidence>
<keyword evidence="15" id="KW-1185">Reference proteome</keyword>
<dbReference type="PANTHER" id="PTHR24228:SF74">
    <property type="entry name" value="G-PROTEIN COUPLED RECEPTORS FAMILY 1 PROFILE DOMAIN-CONTAINING PROTEIN"/>
    <property type="match status" value="1"/>
</dbReference>
<dbReference type="SMART" id="SM01381">
    <property type="entry name" value="7TM_GPCR_Srsx"/>
    <property type="match status" value="1"/>
</dbReference>
<keyword evidence="7 12" id="KW-0472">Membrane</keyword>
<sequence length="470" mass="51055">MEASGNASGAAENLFEGYSPALLDLAVACCVLFVLLGVPGNLITIVALLRCKKVRNATAVFIINLSVSDLMLCCFNLPLVASLFYQRAWRHGHLLCVLLPLLRYGLVAVSLFTVLAITLNRYVMIGHPQLYPRLYKRRYLALMVATTWVTGFGALIPTLLGEWGRFGLDTQIGSCSILPDENGSSPKEFLFIVGFVVPCAAIVVCYARIFYIVRRTALRSRRAPPANANATTGPLAPRSAEVSAVTCRLASDDSALGLSSLADANGHSDHAPRSNSFLTPMRLQLPGKAFRMEEQSTSGVDACGGADDDGGPSPDRSATPSPTPGRRERTTSAATVTSALSQLASVLRRSRRRRRTSATTSTAPPQPGKMTAKDKKLLKMILVIFVCFLVCYLPITLTKTFKASELRDLNLLSYMLIYLTTCTNPVIYVVMSSEYRQAYKNLLMCRRGAEWAAEAPGPHHGPSRSVSQRA</sequence>
<evidence type="ECO:0000256" key="6">
    <source>
        <dbReference type="ARBA" id="ARBA00023040"/>
    </source>
</evidence>
<dbReference type="AlphaFoldDB" id="A0A8S1DIR7"/>
<feature type="transmembrane region" description="Helical" evidence="12">
    <location>
        <begin position="97"/>
        <end position="119"/>
    </location>
</feature>
<evidence type="ECO:0000259" key="13">
    <source>
        <dbReference type="PROSITE" id="PS50262"/>
    </source>
</evidence>
<proteinExistence type="inferred from homology"/>
<dbReference type="SUPFAM" id="SSF81321">
    <property type="entry name" value="Family A G protein-coupled receptor-like"/>
    <property type="match status" value="1"/>
</dbReference>
<keyword evidence="6 10" id="KW-0297">G-protein coupled receptor</keyword>
<feature type="transmembrane region" description="Helical" evidence="12">
    <location>
        <begin position="61"/>
        <end position="85"/>
    </location>
</feature>
<keyword evidence="3" id="KW-1003">Cell membrane</keyword>
<evidence type="ECO:0000256" key="10">
    <source>
        <dbReference type="RuleBase" id="RU000688"/>
    </source>
</evidence>
<keyword evidence="8 10" id="KW-0675">Receptor</keyword>
<evidence type="ECO:0000256" key="7">
    <source>
        <dbReference type="ARBA" id="ARBA00023136"/>
    </source>
</evidence>
<dbReference type="PRINTS" id="PR00237">
    <property type="entry name" value="GPCRRHODOPSN"/>
</dbReference>
<dbReference type="InterPro" id="IPR000276">
    <property type="entry name" value="GPCR_Rhodpsn"/>
</dbReference>
<keyword evidence="9 10" id="KW-0807">Transducer</keyword>
<evidence type="ECO:0000256" key="8">
    <source>
        <dbReference type="ARBA" id="ARBA00023170"/>
    </source>
</evidence>
<evidence type="ECO:0000313" key="14">
    <source>
        <dbReference type="EMBL" id="CAB3379957.1"/>
    </source>
</evidence>
<dbReference type="PROSITE" id="PS50262">
    <property type="entry name" value="G_PROTEIN_RECEP_F1_2"/>
    <property type="match status" value="1"/>
</dbReference>
<evidence type="ECO:0000313" key="15">
    <source>
        <dbReference type="Proteomes" id="UP000494165"/>
    </source>
</evidence>
<dbReference type="Pfam" id="PF00001">
    <property type="entry name" value="7tm_1"/>
    <property type="match status" value="1"/>
</dbReference>
<dbReference type="EMBL" id="CADEPI010000198">
    <property type="protein sequence ID" value="CAB3379957.1"/>
    <property type="molecule type" value="Genomic_DNA"/>
</dbReference>
<keyword evidence="4 10" id="KW-0812">Transmembrane</keyword>
<evidence type="ECO:0000256" key="1">
    <source>
        <dbReference type="ARBA" id="ARBA00004651"/>
    </source>
</evidence>
<accession>A0A8S1DIR7</accession>
<feature type="transmembrane region" description="Helical" evidence="12">
    <location>
        <begin position="25"/>
        <end position="49"/>
    </location>
</feature>
<dbReference type="PROSITE" id="PS00237">
    <property type="entry name" value="G_PROTEIN_RECEP_F1_1"/>
    <property type="match status" value="1"/>
</dbReference>
<organism evidence="14 15">
    <name type="scientific">Cloeon dipterum</name>
    <dbReference type="NCBI Taxonomy" id="197152"/>
    <lineage>
        <taxon>Eukaryota</taxon>
        <taxon>Metazoa</taxon>
        <taxon>Ecdysozoa</taxon>
        <taxon>Arthropoda</taxon>
        <taxon>Hexapoda</taxon>
        <taxon>Insecta</taxon>
        <taxon>Pterygota</taxon>
        <taxon>Palaeoptera</taxon>
        <taxon>Ephemeroptera</taxon>
        <taxon>Pisciforma</taxon>
        <taxon>Baetidae</taxon>
        <taxon>Cloeon</taxon>
    </lineage>
</organism>
<feature type="transmembrane region" description="Helical" evidence="12">
    <location>
        <begin position="411"/>
        <end position="431"/>
    </location>
</feature>
<comment type="similarity">
    <text evidence="2 10">Belongs to the G-protein coupled receptor 1 family.</text>
</comment>
<feature type="region of interest" description="Disordered" evidence="11">
    <location>
        <begin position="294"/>
        <end position="334"/>
    </location>
</feature>
<keyword evidence="5 12" id="KW-1133">Transmembrane helix</keyword>
<evidence type="ECO:0000256" key="3">
    <source>
        <dbReference type="ARBA" id="ARBA00022475"/>
    </source>
</evidence>
<dbReference type="PANTHER" id="PTHR24228">
    <property type="entry name" value="B2 BRADYKININ RECEPTOR/ANGIOTENSIN II RECEPTOR"/>
    <property type="match status" value="1"/>
</dbReference>
<feature type="transmembrane region" description="Helical" evidence="12">
    <location>
        <begin position="139"/>
        <end position="160"/>
    </location>
</feature>
<comment type="caution">
    <text evidence="14">The sequence shown here is derived from an EMBL/GenBank/DDBJ whole genome shotgun (WGS) entry which is preliminary data.</text>
</comment>
<evidence type="ECO:0000256" key="5">
    <source>
        <dbReference type="ARBA" id="ARBA00022989"/>
    </source>
</evidence>
<comment type="subcellular location">
    <subcellularLocation>
        <location evidence="1">Cell membrane</location>
        <topology evidence="1">Multi-pass membrane protein</topology>
    </subcellularLocation>
</comment>
<protein>
    <recommendedName>
        <fullName evidence="13">G-protein coupled receptors family 1 profile domain-containing protein</fullName>
    </recommendedName>
</protein>
<feature type="domain" description="G-protein coupled receptors family 1 profile" evidence="13">
    <location>
        <begin position="40"/>
        <end position="428"/>
    </location>
</feature>
<feature type="transmembrane region" description="Helical" evidence="12">
    <location>
        <begin position="189"/>
        <end position="213"/>
    </location>
</feature>
<evidence type="ECO:0000256" key="11">
    <source>
        <dbReference type="SAM" id="MobiDB-lite"/>
    </source>
</evidence>
<name>A0A8S1DIR7_9INSE</name>
<dbReference type="GO" id="GO:0004930">
    <property type="term" value="F:G protein-coupled receptor activity"/>
    <property type="evidence" value="ECO:0007669"/>
    <property type="project" value="UniProtKB-KW"/>
</dbReference>
<evidence type="ECO:0000256" key="4">
    <source>
        <dbReference type="ARBA" id="ARBA00022692"/>
    </source>
</evidence>
<reference evidence="14 15" key="1">
    <citation type="submission" date="2020-04" db="EMBL/GenBank/DDBJ databases">
        <authorList>
            <person name="Alioto T."/>
            <person name="Alioto T."/>
            <person name="Gomez Garrido J."/>
        </authorList>
    </citation>
    <scope>NUCLEOTIDE SEQUENCE [LARGE SCALE GENOMIC DNA]</scope>
</reference>
<evidence type="ECO:0000256" key="2">
    <source>
        <dbReference type="ARBA" id="ARBA00010663"/>
    </source>
</evidence>
<dbReference type="CDD" id="cd15210">
    <property type="entry name" value="7tmA_GPR84-like"/>
    <property type="match status" value="1"/>
</dbReference>
<evidence type="ECO:0000256" key="9">
    <source>
        <dbReference type="ARBA" id="ARBA00023224"/>
    </source>
</evidence>
<feature type="region of interest" description="Disordered" evidence="11">
    <location>
        <begin position="347"/>
        <end position="371"/>
    </location>
</feature>